<feature type="transmembrane region" description="Helical" evidence="6">
    <location>
        <begin position="152"/>
        <end position="177"/>
    </location>
</feature>
<feature type="transmembrane region" description="Helical" evidence="6">
    <location>
        <begin position="226"/>
        <end position="246"/>
    </location>
</feature>
<dbReference type="PANTHER" id="PTHR23294:SF0">
    <property type="entry name" value="UNC93-LIKE PROTEIN MFSD11"/>
    <property type="match status" value="1"/>
</dbReference>
<dbReference type="InParanoid" id="A0A078A4U0"/>
<evidence type="ECO:0000256" key="4">
    <source>
        <dbReference type="ARBA" id="ARBA00023136"/>
    </source>
</evidence>
<evidence type="ECO:0000256" key="5">
    <source>
        <dbReference type="SAM" id="MobiDB-lite"/>
    </source>
</evidence>
<feature type="transmembrane region" description="Helical" evidence="6">
    <location>
        <begin position="197"/>
        <end position="219"/>
    </location>
</feature>
<organism evidence="7 8">
    <name type="scientific">Stylonychia lemnae</name>
    <name type="common">Ciliate</name>
    <dbReference type="NCBI Taxonomy" id="5949"/>
    <lineage>
        <taxon>Eukaryota</taxon>
        <taxon>Sar</taxon>
        <taxon>Alveolata</taxon>
        <taxon>Ciliophora</taxon>
        <taxon>Intramacronucleata</taxon>
        <taxon>Spirotrichea</taxon>
        <taxon>Stichotrichia</taxon>
        <taxon>Sporadotrichida</taxon>
        <taxon>Oxytrichidae</taxon>
        <taxon>Stylonychinae</taxon>
        <taxon>Stylonychia</taxon>
    </lineage>
</organism>
<reference evidence="7 8" key="1">
    <citation type="submission" date="2014-06" db="EMBL/GenBank/DDBJ databases">
        <authorList>
            <person name="Swart Estienne"/>
        </authorList>
    </citation>
    <scope>NUCLEOTIDE SEQUENCE [LARGE SCALE GENOMIC DNA]</scope>
    <source>
        <strain evidence="7 8">130c</strain>
    </source>
</reference>
<evidence type="ECO:0000256" key="6">
    <source>
        <dbReference type="SAM" id="Phobius"/>
    </source>
</evidence>
<evidence type="ECO:0000256" key="1">
    <source>
        <dbReference type="ARBA" id="ARBA00004141"/>
    </source>
</evidence>
<evidence type="ECO:0008006" key="9">
    <source>
        <dbReference type="Google" id="ProtNLM"/>
    </source>
</evidence>
<evidence type="ECO:0000313" key="8">
    <source>
        <dbReference type="Proteomes" id="UP000039865"/>
    </source>
</evidence>
<dbReference type="SUPFAM" id="SSF103473">
    <property type="entry name" value="MFS general substrate transporter"/>
    <property type="match status" value="1"/>
</dbReference>
<feature type="transmembrane region" description="Helical" evidence="6">
    <location>
        <begin position="316"/>
        <end position="338"/>
    </location>
</feature>
<proteinExistence type="predicted"/>
<comment type="subcellular location">
    <subcellularLocation>
        <location evidence="1">Membrane</location>
        <topology evidence="1">Multi-pass membrane protein</topology>
    </subcellularLocation>
</comment>
<gene>
    <name evidence="7" type="primary">Contig4535.g4842</name>
    <name evidence="7" type="ORF">STYLEM_6167</name>
</gene>
<dbReference type="InterPro" id="IPR036259">
    <property type="entry name" value="MFS_trans_sf"/>
</dbReference>
<dbReference type="AlphaFoldDB" id="A0A078A4U0"/>
<protein>
    <recommendedName>
        <fullName evidence="9">Major facilitator superfamily protein</fullName>
    </recommendedName>
</protein>
<keyword evidence="8" id="KW-1185">Reference proteome</keyword>
<sequence>MLTFFIIMAAITGLGSFLLFLLSEPLSENKCQYQDQLLLLKVQNKDITADEISLENAQNQQDSKNTNNTSLINSQGIKLNLEDIDQQLLDSQISNNQMNMNSPSLPLQKPQIKDEIQSQNQEQNQNDNHQKAQTTIIQSLTQTLRLFKTRKMLILCAYMIQARFTNSFSTGIFFPMLNNTLNKTMSSKQSYEYSMFVLSNFGLGEIFGAISISFVIKYYKSNKFGVLYHLILSTAGYGFLIAYSVIYEYNALAYLFAFIFGMMDGASCTHIGIICGFEFGQLSATAMGVNFMVKPIFGFIVFLVEGQINANSSIELTIFYSVTYVICLILLLIMLIFFPFKPYN</sequence>
<dbReference type="InterPro" id="IPR051617">
    <property type="entry name" value="UNC-93-like_regulator"/>
</dbReference>
<keyword evidence="3 6" id="KW-1133">Transmembrane helix</keyword>
<feature type="transmembrane region" description="Helical" evidence="6">
    <location>
        <begin position="284"/>
        <end position="304"/>
    </location>
</feature>
<evidence type="ECO:0000256" key="3">
    <source>
        <dbReference type="ARBA" id="ARBA00022989"/>
    </source>
</evidence>
<dbReference type="EMBL" id="CCKQ01005930">
    <property type="protein sequence ID" value="CDW77197.1"/>
    <property type="molecule type" value="Genomic_DNA"/>
</dbReference>
<accession>A0A078A4U0</accession>
<feature type="transmembrane region" description="Helical" evidence="6">
    <location>
        <begin position="252"/>
        <end position="277"/>
    </location>
</feature>
<keyword evidence="2 6" id="KW-0812">Transmembrane</keyword>
<name>A0A078A4U0_STYLE</name>
<evidence type="ECO:0000313" key="7">
    <source>
        <dbReference type="EMBL" id="CDW77197.1"/>
    </source>
</evidence>
<dbReference type="GO" id="GO:0016020">
    <property type="term" value="C:membrane"/>
    <property type="evidence" value="ECO:0007669"/>
    <property type="project" value="UniProtKB-SubCell"/>
</dbReference>
<dbReference type="Proteomes" id="UP000039865">
    <property type="component" value="Unassembled WGS sequence"/>
</dbReference>
<keyword evidence="4 6" id="KW-0472">Membrane</keyword>
<dbReference type="Gene3D" id="1.20.1250.20">
    <property type="entry name" value="MFS general substrate transporter like domains"/>
    <property type="match status" value="1"/>
</dbReference>
<feature type="compositionally biased region" description="Low complexity" evidence="5">
    <location>
        <begin position="117"/>
        <end position="131"/>
    </location>
</feature>
<evidence type="ECO:0000256" key="2">
    <source>
        <dbReference type="ARBA" id="ARBA00022692"/>
    </source>
</evidence>
<dbReference type="PANTHER" id="PTHR23294">
    <property type="entry name" value="ET TRANSLATION PRODUCT-RELATED"/>
    <property type="match status" value="1"/>
</dbReference>
<feature type="transmembrane region" description="Helical" evidence="6">
    <location>
        <begin position="6"/>
        <end position="23"/>
    </location>
</feature>
<feature type="region of interest" description="Disordered" evidence="5">
    <location>
        <begin position="99"/>
        <end position="131"/>
    </location>
</feature>